<dbReference type="SMART" id="SM00175">
    <property type="entry name" value="RAB"/>
    <property type="match status" value="1"/>
</dbReference>
<keyword evidence="5" id="KW-1185">Reference proteome</keyword>
<evidence type="ECO:0000313" key="4">
    <source>
        <dbReference type="EMBL" id="KAK7497704.1"/>
    </source>
</evidence>
<evidence type="ECO:0000256" key="1">
    <source>
        <dbReference type="ARBA" id="ARBA00008846"/>
    </source>
</evidence>
<dbReference type="SMART" id="SM00173">
    <property type="entry name" value="RAS"/>
    <property type="match status" value="1"/>
</dbReference>
<dbReference type="PROSITE" id="PS51419">
    <property type="entry name" value="RAB"/>
    <property type="match status" value="1"/>
</dbReference>
<dbReference type="InterPro" id="IPR051641">
    <property type="entry name" value="RGK_GTP-binding_reg"/>
</dbReference>
<name>A0ABD0LE08_9CAEN</name>
<dbReference type="SUPFAM" id="SSF52540">
    <property type="entry name" value="P-loop containing nucleoside triphosphate hydrolases"/>
    <property type="match status" value="1"/>
</dbReference>
<gene>
    <name evidence="4" type="ORF">BaRGS_00011099</name>
</gene>
<accession>A0ABD0LE08</accession>
<feature type="non-terminal residue" evidence="4">
    <location>
        <position position="1"/>
    </location>
</feature>
<comment type="similarity">
    <text evidence="1">Belongs to the small GTPase superfamily. RGK family.</text>
</comment>
<dbReference type="InterPro" id="IPR001806">
    <property type="entry name" value="Small_GTPase"/>
</dbReference>
<organism evidence="4 5">
    <name type="scientific">Batillaria attramentaria</name>
    <dbReference type="NCBI Taxonomy" id="370345"/>
    <lineage>
        <taxon>Eukaryota</taxon>
        <taxon>Metazoa</taxon>
        <taxon>Spiralia</taxon>
        <taxon>Lophotrochozoa</taxon>
        <taxon>Mollusca</taxon>
        <taxon>Gastropoda</taxon>
        <taxon>Caenogastropoda</taxon>
        <taxon>Sorbeoconcha</taxon>
        <taxon>Cerithioidea</taxon>
        <taxon>Batillariidae</taxon>
        <taxon>Batillaria</taxon>
    </lineage>
</organism>
<dbReference type="PRINTS" id="PR00449">
    <property type="entry name" value="RASTRNSFRMNG"/>
</dbReference>
<dbReference type="Proteomes" id="UP001519460">
    <property type="component" value="Unassembled WGS sequence"/>
</dbReference>
<comment type="caution">
    <text evidence="4">The sequence shown here is derived from an EMBL/GenBank/DDBJ whole genome shotgun (WGS) entry which is preliminary data.</text>
</comment>
<evidence type="ECO:0000256" key="2">
    <source>
        <dbReference type="ARBA" id="ARBA00022553"/>
    </source>
</evidence>
<dbReference type="PANTHER" id="PTHR45775:SF6">
    <property type="entry name" value="RAD, GEM_KIR FAMILY MEMBER 2, ISOFORM C"/>
    <property type="match status" value="1"/>
</dbReference>
<dbReference type="PANTHER" id="PTHR45775">
    <property type="entry name" value="RAD, GEM/KIR FAMILY MEMBER 2, ISOFORM C"/>
    <property type="match status" value="1"/>
</dbReference>
<sequence length="256" mass="28564">TYLPYPEAVSRGNRSASQQHLWAISALFGRRAAADLPSDLGVTRGVDGALSGSRASTSGEELFMSGNRMRWCRTDVEEDGMSVSVLLDGEESMMEFIDEERHPDVEREDINIDAYVVIFSVTDPGTYNYAVNTVRQLRVESGVDRVIILVGNKIDLARQRRVTKHDATKLASKYDCRYTETSAALNHHVDELLVGIVSQIRQKLHPPPSALLNPPDIRRSRSRSKSPGRAMSFFHRLFGHGSSKNKAKSCETLFVK</sequence>
<evidence type="ECO:0000256" key="3">
    <source>
        <dbReference type="SAM" id="MobiDB-lite"/>
    </source>
</evidence>
<dbReference type="InterPro" id="IPR027417">
    <property type="entry name" value="P-loop_NTPase"/>
</dbReference>
<keyword evidence="2" id="KW-0597">Phosphoprotein</keyword>
<dbReference type="Pfam" id="PF00071">
    <property type="entry name" value="Ras"/>
    <property type="match status" value="1"/>
</dbReference>
<protein>
    <submittedName>
        <fullName evidence="4">Uncharacterized protein</fullName>
    </submittedName>
</protein>
<dbReference type="EMBL" id="JACVVK020000056">
    <property type="protein sequence ID" value="KAK7497704.1"/>
    <property type="molecule type" value="Genomic_DNA"/>
</dbReference>
<dbReference type="AlphaFoldDB" id="A0ABD0LE08"/>
<evidence type="ECO:0000313" key="5">
    <source>
        <dbReference type="Proteomes" id="UP001519460"/>
    </source>
</evidence>
<proteinExistence type="inferred from homology"/>
<dbReference type="PROSITE" id="PS51421">
    <property type="entry name" value="RAS"/>
    <property type="match status" value="1"/>
</dbReference>
<reference evidence="4 5" key="1">
    <citation type="journal article" date="2023" name="Sci. Data">
        <title>Genome assembly of the Korean intertidal mud-creeper Batillaria attramentaria.</title>
        <authorList>
            <person name="Patra A.K."/>
            <person name="Ho P.T."/>
            <person name="Jun S."/>
            <person name="Lee S.J."/>
            <person name="Kim Y."/>
            <person name="Won Y.J."/>
        </authorList>
    </citation>
    <scope>NUCLEOTIDE SEQUENCE [LARGE SCALE GENOMIC DNA]</scope>
    <source>
        <strain evidence="4">Wonlab-2016</strain>
    </source>
</reference>
<feature type="region of interest" description="Disordered" evidence="3">
    <location>
        <begin position="205"/>
        <end position="227"/>
    </location>
</feature>
<dbReference type="Gene3D" id="3.40.50.300">
    <property type="entry name" value="P-loop containing nucleotide triphosphate hydrolases"/>
    <property type="match status" value="1"/>
</dbReference>